<dbReference type="Proteomes" id="UP001460270">
    <property type="component" value="Unassembled WGS sequence"/>
</dbReference>
<reference evidence="2" key="1">
    <citation type="submission" date="2024-04" db="EMBL/GenBank/DDBJ databases">
        <title>Salinicola lusitanus LLJ914,a marine bacterium isolated from the Okinawa Trough.</title>
        <authorList>
            <person name="Li J."/>
        </authorList>
    </citation>
    <scope>NUCLEOTIDE SEQUENCE [LARGE SCALE GENOMIC DNA]</scope>
</reference>
<proteinExistence type="predicted"/>
<feature type="non-terminal residue" evidence="1">
    <location>
        <position position="109"/>
    </location>
</feature>
<name>A0AAW0MLZ5_9GOBI</name>
<sequence>YIRTEGGWRVERPQPYKRDGLEGERVHILAADCGGSDSAPTLMRGRRLLGIFNALGDRFAHGRAHVHRIKCRLLLMFVCASTMLSSSEYKACSRPTRVKSSVHGCGVVR</sequence>
<evidence type="ECO:0000313" key="1">
    <source>
        <dbReference type="EMBL" id="KAK7880195.1"/>
    </source>
</evidence>
<dbReference type="EMBL" id="JBBPFD010000130">
    <property type="protein sequence ID" value="KAK7880195.1"/>
    <property type="molecule type" value="Genomic_DNA"/>
</dbReference>
<accession>A0AAW0MLZ5</accession>
<comment type="caution">
    <text evidence="1">The sequence shown here is derived from an EMBL/GenBank/DDBJ whole genome shotgun (WGS) entry which is preliminary data.</text>
</comment>
<dbReference type="AlphaFoldDB" id="A0AAW0MLZ5"/>
<feature type="non-terminal residue" evidence="1">
    <location>
        <position position="1"/>
    </location>
</feature>
<keyword evidence="2" id="KW-1185">Reference proteome</keyword>
<protein>
    <submittedName>
        <fullName evidence="1">Uncharacterized protein</fullName>
    </submittedName>
</protein>
<organism evidence="1 2">
    <name type="scientific">Mugilogobius chulae</name>
    <name type="common">yellowstripe goby</name>
    <dbReference type="NCBI Taxonomy" id="88201"/>
    <lineage>
        <taxon>Eukaryota</taxon>
        <taxon>Metazoa</taxon>
        <taxon>Chordata</taxon>
        <taxon>Craniata</taxon>
        <taxon>Vertebrata</taxon>
        <taxon>Euteleostomi</taxon>
        <taxon>Actinopterygii</taxon>
        <taxon>Neopterygii</taxon>
        <taxon>Teleostei</taxon>
        <taxon>Neoteleostei</taxon>
        <taxon>Acanthomorphata</taxon>
        <taxon>Gobiaria</taxon>
        <taxon>Gobiiformes</taxon>
        <taxon>Gobioidei</taxon>
        <taxon>Gobiidae</taxon>
        <taxon>Gobionellinae</taxon>
        <taxon>Mugilogobius</taxon>
    </lineage>
</organism>
<gene>
    <name evidence="1" type="ORF">WMY93_033141</name>
</gene>
<evidence type="ECO:0000313" key="2">
    <source>
        <dbReference type="Proteomes" id="UP001460270"/>
    </source>
</evidence>